<dbReference type="OrthoDB" id="542013at2759"/>
<dbReference type="STRING" id="1441469.A0A225B107"/>
<keyword evidence="4" id="KW-1185">Reference proteome</keyword>
<dbReference type="InterPro" id="IPR036291">
    <property type="entry name" value="NAD(P)-bd_dom_sf"/>
</dbReference>
<comment type="similarity">
    <text evidence="1">Belongs to the short-chain dehydrogenases/reductases (SDR) family.</text>
</comment>
<dbReference type="EMBL" id="LFMY01000003">
    <property type="protein sequence ID" value="OKL61659.1"/>
    <property type="molecule type" value="Genomic_DNA"/>
</dbReference>
<evidence type="ECO:0000256" key="2">
    <source>
        <dbReference type="ARBA" id="ARBA00023002"/>
    </source>
</evidence>
<gene>
    <name evidence="3" type="ORF">UA08_02198</name>
</gene>
<dbReference type="Gene3D" id="3.40.50.720">
    <property type="entry name" value="NAD(P)-binding Rossmann-like Domain"/>
    <property type="match status" value="1"/>
</dbReference>
<dbReference type="RefSeq" id="XP_020121780.1">
    <property type="nucleotide sequence ID" value="XM_020264903.1"/>
</dbReference>
<dbReference type="InterPro" id="IPR002347">
    <property type="entry name" value="SDR_fam"/>
</dbReference>
<protein>
    <submittedName>
        <fullName evidence="3">Uncharacterized protein</fullName>
    </submittedName>
</protein>
<dbReference type="GO" id="GO:0016491">
    <property type="term" value="F:oxidoreductase activity"/>
    <property type="evidence" value="ECO:0007669"/>
    <property type="project" value="UniProtKB-KW"/>
</dbReference>
<organism evidence="3 4">
    <name type="scientific">Talaromyces atroroseus</name>
    <dbReference type="NCBI Taxonomy" id="1441469"/>
    <lineage>
        <taxon>Eukaryota</taxon>
        <taxon>Fungi</taxon>
        <taxon>Dikarya</taxon>
        <taxon>Ascomycota</taxon>
        <taxon>Pezizomycotina</taxon>
        <taxon>Eurotiomycetes</taxon>
        <taxon>Eurotiomycetidae</taxon>
        <taxon>Eurotiales</taxon>
        <taxon>Trichocomaceae</taxon>
        <taxon>Talaromyces</taxon>
        <taxon>Talaromyces sect. Trachyspermi</taxon>
    </lineage>
</organism>
<dbReference type="SUPFAM" id="SSF51735">
    <property type="entry name" value="NAD(P)-binding Rossmann-fold domains"/>
    <property type="match status" value="1"/>
</dbReference>
<dbReference type="PANTHER" id="PTHR43157">
    <property type="entry name" value="PHOSPHATIDYLINOSITOL-GLYCAN BIOSYNTHESIS CLASS F PROTEIN-RELATED"/>
    <property type="match status" value="1"/>
</dbReference>
<comment type="caution">
    <text evidence="3">The sequence shown here is derived from an EMBL/GenBank/DDBJ whole genome shotgun (WGS) entry which is preliminary data.</text>
</comment>
<accession>A0A225B107</accession>
<dbReference type="PRINTS" id="PR00081">
    <property type="entry name" value="GDHRDH"/>
</dbReference>
<dbReference type="PANTHER" id="PTHR43157:SF31">
    <property type="entry name" value="PHOSPHATIDYLINOSITOL-GLYCAN BIOSYNTHESIS CLASS F PROTEIN"/>
    <property type="match status" value="1"/>
</dbReference>
<dbReference type="GeneID" id="31001953"/>
<dbReference type="Pfam" id="PF00106">
    <property type="entry name" value="adh_short"/>
    <property type="match status" value="1"/>
</dbReference>
<dbReference type="AlphaFoldDB" id="A0A225B107"/>
<evidence type="ECO:0000313" key="4">
    <source>
        <dbReference type="Proteomes" id="UP000214365"/>
    </source>
</evidence>
<evidence type="ECO:0000313" key="3">
    <source>
        <dbReference type="EMBL" id="OKL61659.1"/>
    </source>
</evidence>
<sequence>MSLGSAAHGAFSTLFSNLFISLPTPSANLKGQTYIVSGSNTGLGFEASRHLSRLGAEKLIMAVRSLPKGETARREILESTGREPDSIEVWELDMSSYDSVKSFAARVTSTLTRVDGVLANAGIMVDVFRMSEDNESTITVNVVSTFLLFLLLLPKFRDSADKFNIAPRFTIVNSALHYMASLKELDPERVPGSIFERLNNKELADMSARYNVSKLLVVYAVRELAERLKGSTSIVLNAPNPSYCKSALALGTAQGRSAGGKAFEKMLARSTEEGSRALVHGVVSGPETNGQYLTNCHVQTPSSSVTCPKGVRIQKKFVDELVAKLVEIAPEAASYI</sequence>
<proteinExistence type="inferred from homology"/>
<reference evidence="3 4" key="1">
    <citation type="submission" date="2015-06" db="EMBL/GenBank/DDBJ databases">
        <title>Talaromyces atroroseus IBT 11181 draft genome.</title>
        <authorList>
            <person name="Rasmussen K.B."/>
            <person name="Rasmussen S."/>
            <person name="Petersen B."/>
            <person name="Sicheritz-Ponten T."/>
            <person name="Mortensen U.H."/>
            <person name="Thrane U."/>
        </authorList>
    </citation>
    <scope>NUCLEOTIDE SEQUENCE [LARGE SCALE GENOMIC DNA]</scope>
    <source>
        <strain evidence="3 4">IBT 11181</strain>
    </source>
</reference>
<keyword evidence="2" id="KW-0560">Oxidoreductase</keyword>
<evidence type="ECO:0000256" key="1">
    <source>
        <dbReference type="ARBA" id="ARBA00006484"/>
    </source>
</evidence>
<dbReference type="Proteomes" id="UP000214365">
    <property type="component" value="Unassembled WGS sequence"/>
</dbReference>
<name>A0A225B107_TALAT</name>